<evidence type="ECO:0000256" key="7">
    <source>
        <dbReference type="ARBA" id="ARBA00023204"/>
    </source>
</evidence>
<dbReference type="GO" id="GO:0010499">
    <property type="term" value="P:proteasomal ubiquitin-independent protein catabolic process"/>
    <property type="evidence" value="ECO:0007669"/>
    <property type="project" value="TreeGrafter"/>
</dbReference>
<feature type="compositionally biased region" description="Acidic residues" evidence="9">
    <location>
        <begin position="1"/>
        <end position="44"/>
    </location>
</feature>
<dbReference type="InterPro" id="IPR016024">
    <property type="entry name" value="ARM-type_fold"/>
</dbReference>
<evidence type="ECO:0000259" key="12">
    <source>
        <dbReference type="Pfam" id="PF23096"/>
    </source>
</evidence>
<feature type="non-terminal residue" evidence="13">
    <location>
        <position position="1818"/>
    </location>
</feature>
<sequence length="1818" mass="209081">MSDDSDDDLSTVGDSESDADMEVEEVAEEPSTEMELDADGDDASDERSPFQKELWPLKHLPYYSELEREADDYFRHIKAGLAHSIVLKDIKMGFIHWLCELENKRGLLTANDLQLDWRPLYELYYELSYKNLEEDGVFLLPEGFRSDVGSLVGYCRNYWKPNATQEMLDELRPYFCLWDESMIRAFKLLELFLPTSLKAHEHKEFGASLWFDEFWHFYVALENNSSIEEKLLSWDCPGLIDWSPYLDVIFTKISRSLRLGEYIGLSQNMHMDTTALWVSYMLGGPHHAQVQAYMDRLMKMIESFCHPSNDGSHTLHLLNFLWRMAHHVVVRLKRERHVKRAAYNPVPPEMFLTDAQIERYVMAMKPCLSLVIFSKKKTEFIPFIVRDLTLLAPHIVIPVILELVYPAIQTVTEPHRLTQALNCLLSSSLSLIRDKPTTPDGLSHRSHCLVLIQELLPGIDVNDMRKSVLTFQVLAMFVTLIPMSDCSMAVHVRNDLTVDEAELCGLTARMEDIVCMVMDKLLAIIDTFVSPSSAGAQPAHGALTKLNAKTSDEERISMKGTNAIFRGMVNNTSTALYDLVITKLYYYMEDGMCDNKAAADSVSDMVSISVRSHPARAFEKLLDLTMKNLRKYVTPDAYNEERSDFAVIWWLTMATKVVRVPGEYLIKRKETLTEMLRLIMPLKSRTASHLSCTVLEEIGHLLTTVYPQPNYQWRADLDKPVEDFLPIRHWARITDRRTFRCHWFVPTADSISFCNELLGEWFYPLLEALRRPVDMDKHQILHNLYLIESVVVGCSFSMPYLPGERIKLNDSVVFVNPLIYVAKPAGTPDLLAPDGGNVREVVRSSITDLLNFLLGEREDDVKSISMVLRILSVIVFTRGTTKTKHHSDYQMFLANKRLMTDPLRGPKANPDWVTREYIALHHQRHVVARSGHLFTKTHIDVIHTLLKVSTSHYSENRAQAQSLLLSMFKVFPYSYMQVLDKILDLLKPDKNISHEQFKGGLYLLVEGKRTALVLKHNWEAILKIWPTLVRAQHSEKPSIIALIEMAQNSIVDNFESFRLKEHVPEAALPYAMELLLGKAKDAGTQRHVPAKGCPSQAEIEAAHQRFDRMNARNLQNYNQLCSELLALASDQTLHWRHTDLSHALLSLMIRRDLEYPTPGLKLFVRLLVNDSVKTRKVAGAVVSAWLKMNKPKSFRCEYLLDQEPNTGPGAKWPIRYGLRKDNREMCYDEENLPKTVEEYNNFRFCGKQHWGFYTWPVKLMTYGTLAQQVDVNRPESSFSEVEQYVVGLFRDPKFLDRLLELMSIEEKKVNDTEDYFNTINFSLFQGLFRNYNDSLVDVFRPHLERLCKNEKEQSQKLAGEIAAGLVIGSKLWRYEKQQKLWEWLGPLLLNTMLDLKDTTVKCWGVSVATMCGCIEMRMAQPLIEILFELIKRPIDNNFQLSSRLFIIQGGLCQWEWRALALWHRLRPFLTKYIALGYQNVRERLGVCLTTLAWFDVPTIYVDPSLPDSLKLPRFEDCTKMIDPYLTTAWDEVYLKGVINPEVGGSTSSTDLMFQPGAVDSEAKKQSRLALKTLICFILNSTIQSYVSWPPSFIKYIPMLAHFSNDVGDEELVTICRSLYRDLLSTVRVSNENAGPVLDCIEKYFEGPGWWKARLFVLRNMRLLIFSNVFVFLEHRERIGRIISRQLRSSQLEVREAATQVLSGLVHCGFFEATAELMGQLEHMAMDRNGPISDRHAGVLGLAGVVLAFPYSVPHFLPDVVMKLCRHSTDDNPMRDTVKKTMAEFKRTHQDSWHEHKKVFTEDQLSALTDLLVSPNYYV</sequence>
<keyword evidence="7" id="KW-0234">DNA repair</keyword>
<dbReference type="GO" id="GO:0006281">
    <property type="term" value="P:DNA repair"/>
    <property type="evidence" value="ECO:0007669"/>
    <property type="project" value="UniProtKB-KW"/>
</dbReference>
<comment type="similarity">
    <text evidence="3">Belongs to the BLM10 family.</text>
</comment>
<dbReference type="Pfam" id="PF23096">
    <property type="entry name" value="HEAT_PSME4"/>
    <property type="match status" value="1"/>
</dbReference>
<keyword evidence="6" id="KW-0227">DNA damage</keyword>
<name>A0AA36G711_9BILA</name>
<dbReference type="SUPFAM" id="SSF48371">
    <property type="entry name" value="ARM repeat"/>
    <property type="match status" value="1"/>
</dbReference>
<comment type="subcellular location">
    <subcellularLocation>
        <location evidence="2">Cytoplasm</location>
    </subcellularLocation>
    <subcellularLocation>
        <location evidence="1">Nucleus</location>
    </subcellularLocation>
</comment>
<evidence type="ECO:0000256" key="2">
    <source>
        <dbReference type="ARBA" id="ARBA00004496"/>
    </source>
</evidence>
<evidence type="ECO:0000256" key="6">
    <source>
        <dbReference type="ARBA" id="ARBA00022763"/>
    </source>
</evidence>
<dbReference type="GO" id="GO:0070628">
    <property type="term" value="F:proteasome binding"/>
    <property type="evidence" value="ECO:0007669"/>
    <property type="project" value="InterPro"/>
</dbReference>
<dbReference type="PANTHER" id="PTHR32170">
    <property type="entry name" value="PROTEASOME ACTIVATOR COMPLEX SUBUNIT 4"/>
    <property type="match status" value="1"/>
</dbReference>
<evidence type="ECO:0000313" key="13">
    <source>
        <dbReference type="EMBL" id="CAJ0582017.1"/>
    </source>
</evidence>
<dbReference type="InterPro" id="IPR032430">
    <property type="entry name" value="Blm10_mid"/>
</dbReference>
<dbReference type="Pfam" id="PF11919">
    <property type="entry name" value="PSME4_C"/>
    <property type="match status" value="1"/>
</dbReference>
<gene>
    <name evidence="13" type="ORF">MSPICULIGERA_LOCUS20160</name>
</gene>
<reference evidence="13" key="1">
    <citation type="submission" date="2023-06" db="EMBL/GenBank/DDBJ databases">
        <authorList>
            <person name="Delattre M."/>
        </authorList>
    </citation>
    <scope>NUCLEOTIDE SEQUENCE</scope>
    <source>
        <strain evidence="13">AF72</strain>
    </source>
</reference>
<accession>A0AA36G711</accession>
<feature type="domain" description="Proteasome activator complex subunit 4-like HEAT repeat-like" evidence="12">
    <location>
        <begin position="1160"/>
        <end position="1448"/>
    </location>
</feature>
<dbReference type="GO" id="GO:0016504">
    <property type="term" value="F:peptidase activator activity"/>
    <property type="evidence" value="ECO:0007669"/>
    <property type="project" value="InterPro"/>
</dbReference>
<evidence type="ECO:0000313" key="14">
    <source>
        <dbReference type="Proteomes" id="UP001177023"/>
    </source>
</evidence>
<comment type="caution">
    <text evidence="13">The sequence shown here is derived from an EMBL/GenBank/DDBJ whole genome shotgun (WGS) entry which is preliminary data.</text>
</comment>
<keyword evidence="14" id="KW-1185">Reference proteome</keyword>
<evidence type="ECO:0000256" key="5">
    <source>
        <dbReference type="ARBA" id="ARBA00022737"/>
    </source>
</evidence>
<evidence type="ECO:0000256" key="4">
    <source>
        <dbReference type="ARBA" id="ARBA00022490"/>
    </source>
</evidence>
<dbReference type="GO" id="GO:0005829">
    <property type="term" value="C:cytosol"/>
    <property type="evidence" value="ECO:0007669"/>
    <property type="project" value="TreeGrafter"/>
</dbReference>
<dbReference type="GO" id="GO:0005634">
    <property type="term" value="C:nucleus"/>
    <property type="evidence" value="ECO:0007669"/>
    <property type="project" value="UniProtKB-SubCell"/>
</dbReference>
<dbReference type="Pfam" id="PF16507">
    <property type="entry name" value="HEAT_PSME4_mid"/>
    <property type="match status" value="1"/>
</dbReference>
<evidence type="ECO:0000259" key="10">
    <source>
        <dbReference type="Pfam" id="PF11919"/>
    </source>
</evidence>
<evidence type="ECO:0000256" key="1">
    <source>
        <dbReference type="ARBA" id="ARBA00004123"/>
    </source>
</evidence>
<dbReference type="InterPro" id="IPR055455">
    <property type="entry name" value="HEAT_PSME4"/>
</dbReference>
<organism evidence="13 14">
    <name type="scientific">Mesorhabditis spiculigera</name>
    <dbReference type="NCBI Taxonomy" id="96644"/>
    <lineage>
        <taxon>Eukaryota</taxon>
        <taxon>Metazoa</taxon>
        <taxon>Ecdysozoa</taxon>
        <taxon>Nematoda</taxon>
        <taxon>Chromadorea</taxon>
        <taxon>Rhabditida</taxon>
        <taxon>Rhabditina</taxon>
        <taxon>Rhabditomorpha</taxon>
        <taxon>Rhabditoidea</taxon>
        <taxon>Rhabditidae</taxon>
        <taxon>Mesorhabditinae</taxon>
        <taxon>Mesorhabditis</taxon>
    </lineage>
</organism>
<evidence type="ECO:0000256" key="3">
    <source>
        <dbReference type="ARBA" id="ARBA00005739"/>
    </source>
</evidence>
<protein>
    <recommendedName>
        <fullName evidence="15">Proteasome activator complex subunit 4</fullName>
    </recommendedName>
</protein>
<dbReference type="Proteomes" id="UP001177023">
    <property type="component" value="Unassembled WGS sequence"/>
</dbReference>
<keyword evidence="5" id="KW-0677">Repeat</keyword>
<evidence type="ECO:0000256" key="9">
    <source>
        <dbReference type="SAM" id="MobiDB-lite"/>
    </source>
</evidence>
<feature type="region of interest" description="Disordered" evidence="9">
    <location>
        <begin position="1"/>
        <end position="49"/>
    </location>
</feature>
<evidence type="ECO:0000259" key="11">
    <source>
        <dbReference type="Pfam" id="PF16507"/>
    </source>
</evidence>
<dbReference type="InterPro" id="IPR035309">
    <property type="entry name" value="PSME4"/>
</dbReference>
<dbReference type="EMBL" id="CATQJA010002664">
    <property type="protein sequence ID" value="CAJ0582017.1"/>
    <property type="molecule type" value="Genomic_DNA"/>
</dbReference>
<keyword evidence="4" id="KW-0963">Cytoplasm</keyword>
<evidence type="ECO:0000256" key="8">
    <source>
        <dbReference type="ARBA" id="ARBA00023242"/>
    </source>
</evidence>
<feature type="domain" description="Proteasome activator complex subunit 4 C-terminal" evidence="10">
    <location>
        <begin position="1733"/>
        <end position="1818"/>
    </location>
</feature>
<evidence type="ECO:0008006" key="15">
    <source>
        <dbReference type="Google" id="ProtNLM"/>
    </source>
</evidence>
<proteinExistence type="inferred from homology"/>
<dbReference type="PANTHER" id="PTHR32170:SF3">
    <property type="entry name" value="PROTEASOME ACTIVATOR COMPLEX SUBUNIT 4"/>
    <property type="match status" value="1"/>
</dbReference>
<keyword evidence="8" id="KW-0539">Nucleus</keyword>
<dbReference type="InterPro" id="IPR021843">
    <property type="entry name" value="PSME4_C"/>
</dbReference>
<feature type="domain" description="Proteasome activator Blm10 middle HEAT repeats region" evidence="11">
    <location>
        <begin position="295"/>
        <end position="775"/>
    </location>
</feature>